<protein>
    <submittedName>
        <fullName evidence="2">Uncharacterized protein</fullName>
    </submittedName>
</protein>
<dbReference type="EMBL" id="MOOB01000120">
    <property type="protein sequence ID" value="OQE70200.1"/>
    <property type="molecule type" value="Genomic_DNA"/>
</dbReference>
<keyword evidence="3" id="KW-1185">Reference proteome</keyword>
<accession>A0A1V6X4X2</accession>
<dbReference type="AlphaFoldDB" id="A0A1V6X4X2"/>
<sequence>MSDKKETPPTNKPPAAPATSNKARKRQRPRGGKKIRKLEKAFASGADTASGVATASSAGPESSKPPATSQPAASPPAASTSAPRNTGVAVSVDLAHRTTLASLVPGIDLTDEEVAALAGYLPDIITAFVQGRRLR</sequence>
<proteinExistence type="predicted"/>
<feature type="region of interest" description="Disordered" evidence="1">
    <location>
        <begin position="1"/>
        <end position="86"/>
    </location>
</feature>
<organism evidence="2 3">
    <name type="scientific">Penicillium nalgiovense</name>
    <dbReference type="NCBI Taxonomy" id="60175"/>
    <lineage>
        <taxon>Eukaryota</taxon>
        <taxon>Fungi</taxon>
        <taxon>Dikarya</taxon>
        <taxon>Ascomycota</taxon>
        <taxon>Pezizomycotina</taxon>
        <taxon>Eurotiomycetes</taxon>
        <taxon>Eurotiomycetidae</taxon>
        <taxon>Eurotiales</taxon>
        <taxon>Aspergillaceae</taxon>
        <taxon>Penicillium</taxon>
    </lineage>
</organism>
<dbReference type="Proteomes" id="UP000191691">
    <property type="component" value="Unassembled WGS sequence"/>
</dbReference>
<comment type="caution">
    <text evidence="2">The sequence shown here is derived from an EMBL/GenBank/DDBJ whole genome shotgun (WGS) entry which is preliminary data.</text>
</comment>
<reference evidence="3" key="1">
    <citation type="journal article" date="2017" name="Nat. Microbiol.">
        <title>Global analysis of biosynthetic gene clusters reveals vast potential of secondary metabolite production in Penicillium species.</title>
        <authorList>
            <person name="Nielsen J.C."/>
            <person name="Grijseels S."/>
            <person name="Prigent S."/>
            <person name="Ji B."/>
            <person name="Dainat J."/>
            <person name="Nielsen K.F."/>
            <person name="Frisvad J.C."/>
            <person name="Workman M."/>
            <person name="Nielsen J."/>
        </authorList>
    </citation>
    <scope>NUCLEOTIDE SEQUENCE [LARGE SCALE GENOMIC DNA]</scope>
    <source>
        <strain evidence="3">IBT 13039</strain>
    </source>
</reference>
<gene>
    <name evidence="2" type="ORF">PENNAL_c0120G04932</name>
</gene>
<evidence type="ECO:0000256" key="1">
    <source>
        <dbReference type="SAM" id="MobiDB-lite"/>
    </source>
</evidence>
<name>A0A1V6X4X2_PENNA</name>
<evidence type="ECO:0000313" key="3">
    <source>
        <dbReference type="Proteomes" id="UP000191691"/>
    </source>
</evidence>
<feature type="compositionally biased region" description="Low complexity" evidence="1">
    <location>
        <begin position="43"/>
        <end position="83"/>
    </location>
</feature>
<evidence type="ECO:0000313" key="2">
    <source>
        <dbReference type="EMBL" id="OQE70200.1"/>
    </source>
</evidence>
<feature type="compositionally biased region" description="Basic residues" evidence="1">
    <location>
        <begin position="22"/>
        <end position="37"/>
    </location>
</feature>
<dbReference type="OMA" id="VPWDSWI"/>